<comment type="caution">
    <text evidence="1">The sequence shown here is derived from an EMBL/GenBank/DDBJ whole genome shotgun (WGS) entry which is preliminary data.</text>
</comment>
<sequence>MTTEWEKTSNILNPWMTEGKTILEIPNAPRELEWEEVIQQSKQKTIEELIKDIPKDVIHCTNTTAINHTQYRKSVCFLCVNPFQDAGNSLGVAGIYDALEIAKIHLDMEFEKVYMIIDKPLQVFIDLVTMFLTHTKEYLTIYISTHGGIKIDSEGEEKSGFHEHLLFPNNETVVYVCGDFRPPVFNPLKQP</sequence>
<organism evidence="1 2">
    <name type="scientific">Tritrichomonas musculus</name>
    <dbReference type="NCBI Taxonomy" id="1915356"/>
    <lineage>
        <taxon>Eukaryota</taxon>
        <taxon>Metamonada</taxon>
        <taxon>Parabasalia</taxon>
        <taxon>Tritrichomonadida</taxon>
        <taxon>Tritrichomonadidae</taxon>
        <taxon>Tritrichomonas</taxon>
    </lineage>
</organism>
<name>A0ABR2KY06_9EUKA</name>
<keyword evidence="2" id="KW-1185">Reference proteome</keyword>
<evidence type="ECO:0000313" key="2">
    <source>
        <dbReference type="Proteomes" id="UP001470230"/>
    </source>
</evidence>
<gene>
    <name evidence="1" type="ORF">M9Y10_013866</name>
</gene>
<dbReference type="Proteomes" id="UP001470230">
    <property type="component" value="Unassembled WGS sequence"/>
</dbReference>
<dbReference type="EMBL" id="JAPFFF010000002">
    <property type="protein sequence ID" value="KAK8895980.1"/>
    <property type="molecule type" value="Genomic_DNA"/>
</dbReference>
<accession>A0ABR2KY06</accession>
<proteinExistence type="predicted"/>
<evidence type="ECO:0000313" key="1">
    <source>
        <dbReference type="EMBL" id="KAK8895980.1"/>
    </source>
</evidence>
<protein>
    <submittedName>
        <fullName evidence="1">Uncharacterized protein</fullName>
    </submittedName>
</protein>
<reference evidence="1 2" key="1">
    <citation type="submission" date="2024-04" db="EMBL/GenBank/DDBJ databases">
        <title>Tritrichomonas musculus Genome.</title>
        <authorList>
            <person name="Alves-Ferreira E."/>
            <person name="Grigg M."/>
            <person name="Lorenzi H."/>
            <person name="Galac M."/>
        </authorList>
    </citation>
    <scope>NUCLEOTIDE SEQUENCE [LARGE SCALE GENOMIC DNA]</scope>
    <source>
        <strain evidence="1 2">EAF2021</strain>
    </source>
</reference>